<dbReference type="EMBL" id="ABLTIR010000006">
    <property type="protein sequence ID" value="EKZ1925523.1"/>
    <property type="molecule type" value="Genomic_DNA"/>
</dbReference>
<reference evidence="1" key="1">
    <citation type="submission" date="2023-08" db="EMBL/GenBank/DDBJ databases">
        <authorList>
            <consortium name="Clinical and Environmental Microbiology Branch: Whole genome sequencing antimicrobial resistance pathogens in the healthcare setting"/>
        </authorList>
    </citation>
    <scope>NUCLEOTIDE SEQUENCE</scope>
    <source>
        <strain evidence="1">2023CJ-00293</strain>
    </source>
</reference>
<dbReference type="AlphaFoldDB" id="A0AAI9CHY9"/>
<accession>A0AAI9CHY9</accession>
<evidence type="ECO:0000313" key="2">
    <source>
        <dbReference type="Proteomes" id="UP001225498"/>
    </source>
</evidence>
<name>A0AAI9CHY9_STEMA</name>
<gene>
    <name evidence="1" type="ORF">REH87_000491</name>
</gene>
<organism evidence="1 2">
    <name type="scientific">Stenotrophomonas maltophilia</name>
    <name type="common">Pseudomonas maltophilia</name>
    <name type="synonym">Xanthomonas maltophilia</name>
    <dbReference type="NCBI Taxonomy" id="40324"/>
    <lineage>
        <taxon>Bacteria</taxon>
        <taxon>Pseudomonadati</taxon>
        <taxon>Pseudomonadota</taxon>
        <taxon>Gammaproteobacteria</taxon>
        <taxon>Lysobacterales</taxon>
        <taxon>Lysobacteraceae</taxon>
        <taxon>Stenotrophomonas</taxon>
        <taxon>Stenotrophomonas maltophilia group</taxon>
    </lineage>
</organism>
<comment type="caution">
    <text evidence="1">The sequence shown here is derived from an EMBL/GenBank/DDBJ whole genome shotgun (WGS) entry which is preliminary data.</text>
</comment>
<sequence>MRLDRKGNHALELTVSSVDPDYDNQRRLMVCLGRVSGVKPIEVQYTHKRQSKKETWVWVTCTWESQELASLGEAMAFVRSVTIGDLTDLQIKPDSVARLKRIAGIDWKSI</sequence>
<dbReference type="Proteomes" id="UP001225498">
    <property type="component" value="Unassembled WGS sequence"/>
</dbReference>
<evidence type="ECO:0000313" key="1">
    <source>
        <dbReference type="EMBL" id="EKZ1925523.1"/>
    </source>
</evidence>
<dbReference type="RefSeq" id="WP_005409388.1">
    <property type="nucleotide sequence ID" value="NZ_CAXYHH010000020.1"/>
</dbReference>
<protein>
    <submittedName>
        <fullName evidence="1">Uncharacterized protein</fullName>
    </submittedName>
</protein>
<proteinExistence type="predicted"/>